<organism evidence="2 3">
    <name type="scientific">Ferrimonas gelatinilytica</name>
    <dbReference type="NCBI Taxonomy" id="1255257"/>
    <lineage>
        <taxon>Bacteria</taxon>
        <taxon>Pseudomonadati</taxon>
        <taxon>Pseudomonadota</taxon>
        <taxon>Gammaproteobacteria</taxon>
        <taxon>Alteromonadales</taxon>
        <taxon>Ferrimonadaceae</taxon>
        <taxon>Ferrimonas</taxon>
    </lineage>
</organism>
<protein>
    <recommendedName>
        <fullName evidence="4">DUF4231 domain-containing protein</fullName>
    </recommendedName>
</protein>
<evidence type="ECO:0008006" key="4">
    <source>
        <dbReference type="Google" id="ProtNLM"/>
    </source>
</evidence>
<comment type="caution">
    <text evidence="2">The sequence shown here is derived from an EMBL/GenBank/DDBJ whole genome shotgun (WGS) entry which is preliminary data.</text>
</comment>
<accession>A0ABP9RVL0</accession>
<feature type="transmembrane region" description="Helical" evidence="1">
    <location>
        <begin position="59"/>
        <end position="79"/>
    </location>
</feature>
<dbReference type="RefSeq" id="WP_345315663.1">
    <property type="nucleotide sequence ID" value="NZ_BAABLF010000005.1"/>
</dbReference>
<gene>
    <name evidence="2" type="ORF">GCM10025772_07090</name>
</gene>
<dbReference type="EMBL" id="BAABLF010000005">
    <property type="protein sequence ID" value="GAA5188055.1"/>
    <property type="molecule type" value="Genomic_DNA"/>
</dbReference>
<evidence type="ECO:0000313" key="3">
    <source>
        <dbReference type="Proteomes" id="UP001501600"/>
    </source>
</evidence>
<dbReference type="Proteomes" id="UP001501600">
    <property type="component" value="Unassembled WGS sequence"/>
</dbReference>
<sequence length="161" mass="18761">MTEQQKQHYFALAQRYNRLQRWFSRVSLEPTTGFDRLCRWGFTLAAMSAGYLLGEANVLNTLLLGAGFIITVELLLKLFRFVLSRYSHPLYQEMRVGFHLAHDAGWQAQQFGEAQCPFDPDCEEQAAYAKQWQTGYRRAKSRAYELQYQQVTHLKATREVA</sequence>
<reference evidence="3" key="1">
    <citation type="journal article" date="2019" name="Int. J. Syst. Evol. Microbiol.">
        <title>The Global Catalogue of Microorganisms (GCM) 10K type strain sequencing project: providing services to taxonomists for standard genome sequencing and annotation.</title>
        <authorList>
            <consortium name="The Broad Institute Genomics Platform"/>
            <consortium name="The Broad Institute Genome Sequencing Center for Infectious Disease"/>
            <person name="Wu L."/>
            <person name="Ma J."/>
        </authorList>
    </citation>
    <scope>NUCLEOTIDE SEQUENCE [LARGE SCALE GENOMIC DNA]</scope>
    <source>
        <strain evidence="3">JCM 18720</strain>
    </source>
</reference>
<name>A0ABP9RVL0_9GAMM</name>
<evidence type="ECO:0000256" key="1">
    <source>
        <dbReference type="SAM" id="Phobius"/>
    </source>
</evidence>
<keyword evidence="3" id="KW-1185">Reference proteome</keyword>
<keyword evidence="1" id="KW-0812">Transmembrane</keyword>
<evidence type="ECO:0000313" key="2">
    <source>
        <dbReference type="EMBL" id="GAA5188055.1"/>
    </source>
</evidence>
<proteinExistence type="predicted"/>
<keyword evidence="1" id="KW-1133">Transmembrane helix</keyword>
<keyword evidence="1" id="KW-0472">Membrane</keyword>